<evidence type="ECO:0000313" key="2">
    <source>
        <dbReference type="Proteomes" id="UP000217343"/>
    </source>
</evidence>
<dbReference type="EMBL" id="CP022203">
    <property type="protein sequence ID" value="ATB44977.1"/>
    <property type="molecule type" value="Genomic_DNA"/>
</dbReference>
<reference evidence="1 2" key="1">
    <citation type="submission" date="2017-06" db="EMBL/GenBank/DDBJ databases">
        <title>Sequencing and comparative analysis of myxobacterial genomes.</title>
        <authorList>
            <person name="Rupp O."/>
            <person name="Goesmann A."/>
            <person name="Sogaard-Andersen L."/>
        </authorList>
    </citation>
    <scope>NUCLEOTIDE SEQUENCE [LARGE SCALE GENOMIC DNA]</scope>
    <source>
        <strain evidence="1 2">DSM 14697</strain>
    </source>
</reference>
<dbReference type="AlphaFoldDB" id="A0A250JNA5"/>
<dbReference type="RefSeq" id="WP_043709464.1">
    <property type="nucleotide sequence ID" value="NZ_CP022203.1"/>
</dbReference>
<evidence type="ECO:0000313" key="1">
    <source>
        <dbReference type="EMBL" id="ATB44977.1"/>
    </source>
</evidence>
<gene>
    <name evidence="1" type="ORF">MYMAC_000560</name>
</gene>
<protein>
    <submittedName>
        <fullName evidence="1">Uncharacterized protein</fullName>
    </submittedName>
</protein>
<organism evidence="1 2">
    <name type="scientific">Corallococcus macrosporus DSM 14697</name>
    <dbReference type="NCBI Taxonomy" id="1189310"/>
    <lineage>
        <taxon>Bacteria</taxon>
        <taxon>Pseudomonadati</taxon>
        <taxon>Myxococcota</taxon>
        <taxon>Myxococcia</taxon>
        <taxon>Myxococcales</taxon>
        <taxon>Cystobacterineae</taxon>
        <taxon>Myxococcaceae</taxon>
        <taxon>Corallococcus</taxon>
    </lineage>
</organism>
<sequence>MLEQSDPNAWRIPMVKAKTKAKASKQAKKLTQVLRELDKTTKPAGSGNAYRSCSRFIYCV</sequence>
<proteinExistence type="predicted"/>
<accession>A0A250JNA5</accession>
<name>A0A250JNA5_9BACT</name>
<dbReference type="KEGG" id="mmas:MYMAC_000560"/>
<keyword evidence="2" id="KW-1185">Reference proteome</keyword>
<dbReference type="Proteomes" id="UP000217343">
    <property type="component" value="Chromosome"/>
</dbReference>